<keyword evidence="2" id="KW-0255">Endonuclease</keyword>
<comment type="caution">
    <text evidence="2">The sequence shown here is derived from an EMBL/GenBank/DDBJ whole genome shotgun (WGS) entry which is preliminary data.</text>
</comment>
<name>A0A951P7G8_9CYAN</name>
<dbReference type="InterPro" id="IPR011335">
    <property type="entry name" value="Restrct_endonuc-II-like"/>
</dbReference>
<dbReference type="Gene3D" id="3.90.1570.10">
    <property type="entry name" value="tt1808, chain A"/>
    <property type="match status" value="1"/>
</dbReference>
<keyword evidence="2" id="KW-0540">Nuclease</keyword>
<dbReference type="PANTHER" id="PTHR35400:SF1">
    <property type="entry name" value="SLR1083 PROTEIN"/>
    <property type="match status" value="1"/>
</dbReference>
<dbReference type="Pfam" id="PF05685">
    <property type="entry name" value="Uma2"/>
    <property type="match status" value="1"/>
</dbReference>
<keyword evidence="2" id="KW-0378">Hydrolase</keyword>
<dbReference type="CDD" id="cd06260">
    <property type="entry name" value="DUF820-like"/>
    <property type="match status" value="1"/>
</dbReference>
<reference evidence="2" key="2">
    <citation type="journal article" date="2022" name="Microbiol. Resour. Announc.">
        <title>Metagenome Sequencing to Explore Phylogenomics of Terrestrial Cyanobacteria.</title>
        <authorList>
            <person name="Ward R.D."/>
            <person name="Stajich J.E."/>
            <person name="Johansen J.R."/>
            <person name="Huntemann M."/>
            <person name="Clum A."/>
            <person name="Foster B."/>
            <person name="Foster B."/>
            <person name="Roux S."/>
            <person name="Palaniappan K."/>
            <person name="Varghese N."/>
            <person name="Mukherjee S."/>
            <person name="Reddy T.B.K."/>
            <person name="Daum C."/>
            <person name="Copeland A."/>
            <person name="Chen I.A."/>
            <person name="Ivanova N.N."/>
            <person name="Kyrpides N.C."/>
            <person name="Shapiro N."/>
            <person name="Eloe-Fadrosh E.A."/>
            <person name="Pietrasiak N."/>
        </authorList>
    </citation>
    <scope>NUCLEOTIDE SEQUENCE</scope>
    <source>
        <strain evidence="2">GSE-TBD4-15B</strain>
    </source>
</reference>
<dbReference type="InterPro" id="IPR012296">
    <property type="entry name" value="Nuclease_put_TT1808"/>
</dbReference>
<accession>A0A951P7G8</accession>
<reference evidence="2" key="1">
    <citation type="submission" date="2021-05" db="EMBL/GenBank/DDBJ databases">
        <authorList>
            <person name="Pietrasiak N."/>
            <person name="Ward R."/>
            <person name="Stajich J.E."/>
            <person name="Kurbessoian T."/>
        </authorList>
    </citation>
    <scope>NUCLEOTIDE SEQUENCE</scope>
    <source>
        <strain evidence="2">GSE-TBD4-15B</strain>
    </source>
</reference>
<evidence type="ECO:0000259" key="1">
    <source>
        <dbReference type="Pfam" id="PF05685"/>
    </source>
</evidence>
<proteinExistence type="predicted"/>
<sequence>MTVAFRESVETNILQRRDATWQDYVALRDSTDPNLNWRKIAFYQGWLWADMGTEGPGHASFSDLMTMIFGFWAFLYPEPVLQSYGRCLIDLPETHACAPDLVLYKGENIPRWQPGEPRRIELTRHRLPDLVGEIADTSLSLDLDEQKQLYASLGIAEYWVIDVKGTRLFAFGRTDAGLYEPIQVSQVLPGLPIDLVTQALERLTQETNTAAANWLMQQIQMNRSQ</sequence>
<dbReference type="GO" id="GO:0004519">
    <property type="term" value="F:endonuclease activity"/>
    <property type="evidence" value="ECO:0007669"/>
    <property type="project" value="UniProtKB-KW"/>
</dbReference>
<dbReference type="EMBL" id="JAHHHV010000012">
    <property type="protein sequence ID" value="MBW4464407.1"/>
    <property type="molecule type" value="Genomic_DNA"/>
</dbReference>
<dbReference type="AlphaFoldDB" id="A0A951P7G8"/>
<dbReference type="InterPro" id="IPR008538">
    <property type="entry name" value="Uma2"/>
</dbReference>
<dbReference type="PANTHER" id="PTHR35400">
    <property type="entry name" value="SLR1083 PROTEIN"/>
    <property type="match status" value="1"/>
</dbReference>
<dbReference type="Proteomes" id="UP000707356">
    <property type="component" value="Unassembled WGS sequence"/>
</dbReference>
<organism evidence="2 3">
    <name type="scientific">Pegethrix bostrychoides GSE-TBD4-15B</name>
    <dbReference type="NCBI Taxonomy" id="2839662"/>
    <lineage>
        <taxon>Bacteria</taxon>
        <taxon>Bacillati</taxon>
        <taxon>Cyanobacteriota</taxon>
        <taxon>Cyanophyceae</taxon>
        <taxon>Oculatellales</taxon>
        <taxon>Oculatellaceae</taxon>
        <taxon>Pegethrix</taxon>
    </lineage>
</organism>
<protein>
    <submittedName>
        <fullName evidence="2">Uma2 family endonuclease</fullName>
    </submittedName>
</protein>
<evidence type="ECO:0000313" key="2">
    <source>
        <dbReference type="EMBL" id="MBW4464407.1"/>
    </source>
</evidence>
<feature type="domain" description="Putative restriction endonuclease" evidence="1">
    <location>
        <begin position="21"/>
        <end position="193"/>
    </location>
</feature>
<gene>
    <name evidence="2" type="ORF">KME07_03070</name>
</gene>
<dbReference type="SUPFAM" id="SSF52980">
    <property type="entry name" value="Restriction endonuclease-like"/>
    <property type="match status" value="1"/>
</dbReference>
<evidence type="ECO:0000313" key="3">
    <source>
        <dbReference type="Proteomes" id="UP000707356"/>
    </source>
</evidence>